<dbReference type="EMBL" id="KZ825872">
    <property type="protein sequence ID" value="PYH94406.1"/>
    <property type="molecule type" value="Genomic_DNA"/>
</dbReference>
<proteinExistence type="predicted"/>
<dbReference type="Proteomes" id="UP000247810">
    <property type="component" value="Unassembled WGS sequence"/>
</dbReference>
<accession>A0A319DAH2</accession>
<name>A0A319DAH2_9EURO</name>
<sequence>MTSRTQKPKSTAEEFLSPENESTWAQYIKRFDVENQTINAVDAMEPGSGSSYLYPFGSYGPIPVIPETEDVQTSVRGYMSPNPAPLVGQQMGATTVTPASQATNPSWERAKDEELVHMALVVYLQALTLDIPQLGSNCCWSGKRYRFNAEFQNAQWKPERMVISSLVMTPTIHSFEVKPHIRDRLTMQGRAAYI</sequence>
<dbReference type="VEuPathDB" id="FungiDB:BO71DRAFT_441060"/>
<protein>
    <submittedName>
        <fullName evidence="1">Uncharacterized protein</fullName>
    </submittedName>
</protein>
<evidence type="ECO:0000313" key="2">
    <source>
        <dbReference type="Proteomes" id="UP000247810"/>
    </source>
</evidence>
<dbReference type="AlphaFoldDB" id="A0A319DAH2"/>
<dbReference type="OrthoDB" id="3508621at2759"/>
<organism evidence="1 2">
    <name type="scientific">Aspergillus ellipticus CBS 707.79</name>
    <dbReference type="NCBI Taxonomy" id="1448320"/>
    <lineage>
        <taxon>Eukaryota</taxon>
        <taxon>Fungi</taxon>
        <taxon>Dikarya</taxon>
        <taxon>Ascomycota</taxon>
        <taxon>Pezizomycotina</taxon>
        <taxon>Eurotiomycetes</taxon>
        <taxon>Eurotiomycetidae</taxon>
        <taxon>Eurotiales</taxon>
        <taxon>Aspergillaceae</taxon>
        <taxon>Aspergillus</taxon>
        <taxon>Aspergillus subgen. Circumdati</taxon>
    </lineage>
</organism>
<reference evidence="1 2" key="1">
    <citation type="submission" date="2018-02" db="EMBL/GenBank/DDBJ databases">
        <title>The genomes of Aspergillus section Nigri reveals drivers in fungal speciation.</title>
        <authorList>
            <consortium name="DOE Joint Genome Institute"/>
            <person name="Vesth T.C."/>
            <person name="Nybo J."/>
            <person name="Theobald S."/>
            <person name="Brandl J."/>
            <person name="Frisvad J.C."/>
            <person name="Nielsen K.F."/>
            <person name="Lyhne E.K."/>
            <person name="Kogle M.E."/>
            <person name="Kuo A."/>
            <person name="Riley R."/>
            <person name="Clum A."/>
            <person name="Nolan M."/>
            <person name="Lipzen A."/>
            <person name="Salamov A."/>
            <person name="Henrissat B."/>
            <person name="Wiebenga A."/>
            <person name="De vries R.P."/>
            <person name="Grigoriev I.V."/>
            <person name="Mortensen U.H."/>
            <person name="Andersen M.R."/>
            <person name="Baker S.E."/>
        </authorList>
    </citation>
    <scope>NUCLEOTIDE SEQUENCE [LARGE SCALE GENOMIC DNA]</scope>
    <source>
        <strain evidence="1 2">CBS 707.79</strain>
    </source>
</reference>
<evidence type="ECO:0000313" key="1">
    <source>
        <dbReference type="EMBL" id="PYH94406.1"/>
    </source>
</evidence>
<keyword evidence="2" id="KW-1185">Reference proteome</keyword>
<gene>
    <name evidence="1" type="ORF">BO71DRAFT_441060</name>
</gene>